<organism evidence="2">
    <name type="scientific">Caldilinea aerophila</name>
    <dbReference type="NCBI Taxonomy" id="133453"/>
    <lineage>
        <taxon>Bacteria</taxon>
        <taxon>Bacillati</taxon>
        <taxon>Chloroflexota</taxon>
        <taxon>Caldilineae</taxon>
        <taxon>Caldilineales</taxon>
        <taxon>Caldilineaceae</taxon>
        <taxon>Caldilinea</taxon>
    </lineage>
</organism>
<name>A0A7C1JRG9_9CHLR</name>
<feature type="transmembrane region" description="Helical" evidence="1">
    <location>
        <begin position="50"/>
        <end position="67"/>
    </location>
</feature>
<evidence type="ECO:0000256" key="1">
    <source>
        <dbReference type="SAM" id="Phobius"/>
    </source>
</evidence>
<gene>
    <name evidence="2" type="ORF">ENQ20_14955</name>
</gene>
<feature type="transmembrane region" description="Helical" evidence="1">
    <location>
        <begin position="121"/>
        <end position="142"/>
    </location>
</feature>
<dbReference type="AlphaFoldDB" id="A0A7C1JRG9"/>
<comment type="caution">
    <text evidence="2">The sequence shown here is derived from an EMBL/GenBank/DDBJ whole genome shotgun (WGS) entry which is preliminary data.</text>
</comment>
<protein>
    <submittedName>
        <fullName evidence="2">Uncharacterized protein</fullName>
    </submittedName>
</protein>
<sequence length="159" mass="17886">MEQNAMSHFVSFQHRLGKRLLVWSFINLVGGVLLQKASSPFWRAFGQQSIGWGAINAALAVLGRWNLRRKAARSASIEKMQRDVRNLQRILWINTGLDVLYIAGGWKLAHSRRKAKARGHGWGIVLQGAFLFFFDLLHAIWLHAIGLPRTSDAEGGEAK</sequence>
<keyword evidence="1" id="KW-0812">Transmembrane</keyword>
<proteinExistence type="predicted"/>
<feature type="transmembrane region" description="Helical" evidence="1">
    <location>
        <begin position="20"/>
        <end position="38"/>
    </location>
</feature>
<dbReference type="Pfam" id="PF22503">
    <property type="entry name" value="DUF6992"/>
    <property type="match status" value="1"/>
</dbReference>
<accession>A0A7C1JRG9</accession>
<dbReference type="InterPro" id="IPR054261">
    <property type="entry name" value="DUF6992"/>
</dbReference>
<evidence type="ECO:0000313" key="2">
    <source>
        <dbReference type="EMBL" id="HDX32765.1"/>
    </source>
</evidence>
<keyword evidence="1" id="KW-1133">Transmembrane helix</keyword>
<dbReference type="EMBL" id="DSMG01000157">
    <property type="protein sequence ID" value="HDX32765.1"/>
    <property type="molecule type" value="Genomic_DNA"/>
</dbReference>
<reference evidence="2" key="1">
    <citation type="journal article" date="2020" name="mSystems">
        <title>Genome- and Community-Level Interaction Insights into Carbon Utilization and Element Cycling Functions of Hydrothermarchaeota in Hydrothermal Sediment.</title>
        <authorList>
            <person name="Zhou Z."/>
            <person name="Liu Y."/>
            <person name="Xu W."/>
            <person name="Pan J."/>
            <person name="Luo Z.H."/>
            <person name="Li M."/>
        </authorList>
    </citation>
    <scope>NUCLEOTIDE SEQUENCE [LARGE SCALE GENOMIC DNA]</scope>
    <source>
        <strain evidence="2">SpSt-289</strain>
    </source>
</reference>
<keyword evidence="1" id="KW-0472">Membrane</keyword>